<evidence type="ECO:0000313" key="3">
    <source>
        <dbReference type="Proteomes" id="UP000298390"/>
    </source>
</evidence>
<dbReference type="SUPFAM" id="SSF56281">
    <property type="entry name" value="Metallo-hydrolase/oxidoreductase"/>
    <property type="match status" value="1"/>
</dbReference>
<dbReference type="GO" id="GO:0005634">
    <property type="term" value="C:nucleus"/>
    <property type="evidence" value="ECO:0007669"/>
    <property type="project" value="TreeGrafter"/>
</dbReference>
<evidence type="ECO:0000256" key="1">
    <source>
        <dbReference type="SAM" id="MobiDB-lite"/>
    </source>
</evidence>
<evidence type="ECO:0000313" key="2">
    <source>
        <dbReference type="EMBL" id="TFY61398.1"/>
    </source>
</evidence>
<dbReference type="InterPro" id="IPR036866">
    <property type="entry name" value="RibonucZ/Hydroxyglut_hydro"/>
</dbReference>
<comment type="caution">
    <text evidence="2">The sequence shown here is derived from an EMBL/GenBank/DDBJ whole genome shotgun (WGS) entry which is preliminary data.</text>
</comment>
<name>A0A4Y9YHR7_9APHY</name>
<dbReference type="AlphaFoldDB" id="A0A4Y9YHR7"/>
<feature type="region of interest" description="Disordered" evidence="1">
    <location>
        <begin position="81"/>
        <end position="135"/>
    </location>
</feature>
<feature type="compositionally biased region" description="Basic and acidic residues" evidence="1">
    <location>
        <begin position="567"/>
        <end position="581"/>
    </location>
</feature>
<feature type="region of interest" description="Disordered" evidence="1">
    <location>
        <begin position="567"/>
        <end position="603"/>
    </location>
</feature>
<dbReference type="Proteomes" id="UP000298390">
    <property type="component" value="Unassembled WGS sequence"/>
</dbReference>
<dbReference type="PANTHER" id="PTHR46018:SF2">
    <property type="entry name" value="ZINC PHOSPHODIESTERASE ELAC PROTEIN 1"/>
    <property type="match status" value="1"/>
</dbReference>
<dbReference type="GO" id="GO:0042781">
    <property type="term" value="F:3'-tRNA processing endoribonuclease activity"/>
    <property type="evidence" value="ECO:0007669"/>
    <property type="project" value="TreeGrafter"/>
</dbReference>
<dbReference type="EMBL" id="SEKV01000209">
    <property type="protein sequence ID" value="TFY61398.1"/>
    <property type="molecule type" value="Genomic_DNA"/>
</dbReference>
<dbReference type="Gene3D" id="3.60.15.10">
    <property type="entry name" value="Ribonuclease Z/Hydroxyacylglutathione hydrolase-like"/>
    <property type="match status" value="1"/>
</dbReference>
<feature type="compositionally biased region" description="Basic and acidic residues" evidence="1">
    <location>
        <begin position="464"/>
        <end position="500"/>
    </location>
</feature>
<dbReference type="PANTHER" id="PTHR46018">
    <property type="entry name" value="ZINC PHOSPHODIESTERASE ELAC PROTEIN 1"/>
    <property type="match status" value="1"/>
</dbReference>
<protein>
    <submittedName>
        <fullName evidence="2">Uncharacterized protein</fullName>
    </submittedName>
</protein>
<gene>
    <name evidence="2" type="ORF">EVJ58_g4539</name>
</gene>
<accession>A0A4Y9YHR7</accession>
<organism evidence="2 3">
    <name type="scientific">Rhodofomes roseus</name>
    <dbReference type="NCBI Taxonomy" id="34475"/>
    <lineage>
        <taxon>Eukaryota</taxon>
        <taxon>Fungi</taxon>
        <taxon>Dikarya</taxon>
        <taxon>Basidiomycota</taxon>
        <taxon>Agaricomycotina</taxon>
        <taxon>Agaricomycetes</taxon>
        <taxon>Polyporales</taxon>
        <taxon>Rhodofomes</taxon>
    </lineage>
</organism>
<proteinExistence type="predicted"/>
<feature type="compositionally biased region" description="Basic and acidic residues" evidence="1">
    <location>
        <begin position="121"/>
        <end position="134"/>
    </location>
</feature>
<reference evidence="2 3" key="1">
    <citation type="submission" date="2019-01" db="EMBL/GenBank/DDBJ databases">
        <title>Genome sequencing of the rare red list fungi Fomitopsis rosea.</title>
        <authorList>
            <person name="Buettner E."/>
            <person name="Kellner H."/>
        </authorList>
    </citation>
    <scope>NUCLEOTIDE SEQUENCE [LARGE SCALE GENOMIC DNA]</scope>
    <source>
        <strain evidence="2 3">DSM 105464</strain>
    </source>
</reference>
<dbReference type="STRING" id="34475.A0A4Y9YHR7"/>
<feature type="region of interest" description="Disordered" evidence="1">
    <location>
        <begin position="464"/>
        <end position="521"/>
    </location>
</feature>
<feature type="compositionally biased region" description="Low complexity" evidence="1">
    <location>
        <begin position="89"/>
        <end position="118"/>
    </location>
</feature>
<sequence length="633" mass="69322">MIAHHLYRKNDRESLAVRRFLCTPSLHRHRSTTLGVWLYLLDVLTRIFALRVLTNALVSTADHTAGVLTLLRNTLGIPKARARSRSPHATQLPPALAPPTAKDQPVASSSSAQASAASHEYPQHDPEVRTDPPRIEIFGPRGLRRFLRLQMLFTHTHSQDRYAVHELLTADQTPSCPGDIPHDSDRGATEEDRLVDNEAPGQDIRCDAQGFWRGIVDEDIGSGSGWWGSSSEQKGFGKVVVDAGPIDHRDPCIGYVIRELPHLHEPAALQTPIPTPRKLVILGDTFNADALIPLIDPPSANATATASGSATRPIEVDMDVDVDSPPGDASIGIEDATVTPDVRSLIARTPVSLLIHEATDAYIPPSVDPQEKTGKNRTAEIVNVKTRDRGHSTPAMAGEFAGKIGAERLVLNHIGARFPAPPLSTRTGWERFQLACIRSSSRLTGCPAAPRMSVTGQRVEWDVAHRDRSRDRHAERFDRREEGSQARRQTEPRYQARIEAESSNQPVDSSRKLPPRNEVPPFVRSELAQQSRERWEALAVQGSLVSEVDYSQHPALRASVAGRNVEGHGARVNDNGKRDRTVSSGDSTRGQVRGYDGGDRGGRGRDVSLSCVTVAVLLAATDMIHQNLKKSVQ</sequence>